<dbReference type="CDD" id="cd00830">
    <property type="entry name" value="KAS_III"/>
    <property type="match status" value="1"/>
</dbReference>
<feature type="domain" description="Beta-ketoacyl-[acyl-carrier-protein] synthase III C-terminal" evidence="11">
    <location>
        <begin position="237"/>
        <end position="325"/>
    </location>
</feature>
<comment type="subcellular location">
    <subcellularLocation>
        <location evidence="10">Cytoplasm</location>
    </subcellularLocation>
</comment>
<dbReference type="SUPFAM" id="SSF53901">
    <property type="entry name" value="Thiolase-like"/>
    <property type="match status" value="1"/>
</dbReference>
<keyword evidence="7 10" id="KW-0275">Fatty acid biosynthesis</keyword>
<dbReference type="NCBIfam" id="NF006829">
    <property type="entry name" value="PRK09352.1"/>
    <property type="match status" value="1"/>
</dbReference>
<keyword evidence="3 10" id="KW-0444">Lipid biosynthesis</keyword>
<feature type="active site" evidence="10">
    <location>
        <position position="253"/>
    </location>
</feature>
<evidence type="ECO:0000256" key="2">
    <source>
        <dbReference type="ARBA" id="ARBA00022490"/>
    </source>
</evidence>
<evidence type="ECO:0000313" key="14">
    <source>
        <dbReference type="Proteomes" id="UP001500353"/>
    </source>
</evidence>
<keyword evidence="5 10" id="KW-0276">Fatty acid metabolism</keyword>
<dbReference type="EMBL" id="BAABHX010000001">
    <property type="protein sequence ID" value="GAA5083095.1"/>
    <property type="molecule type" value="Genomic_DNA"/>
</dbReference>
<proteinExistence type="inferred from homology"/>
<dbReference type="InterPro" id="IPR016039">
    <property type="entry name" value="Thiolase-like"/>
</dbReference>
<gene>
    <name evidence="10" type="primary">fabH</name>
    <name evidence="13" type="ORF">GCM10023210_01240</name>
</gene>
<comment type="domain">
    <text evidence="10">The last Arg residue of the ACP-binding site is essential for the weak association between ACP/AcpP and FabH.</text>
</comment>
<name>A0ABP9LSV1_9FLAO</name>
<keyword evidence="2 10" id="KW-0963">Cytoplasm</keyword>
<comment type="function">
    <text evidence="10">Catalyzes the condensation reaction of fatty acid synthesis by the addition to an acyl acceptor of two carbons from malonyl-ACP. Catalyzes the first condensation reaction which initiates fatty acid synthesis and may therefore play a role in governing the total rate of fatty acid production. Possesses both acetoacetyl-ACP synthase and acetyl transacylase activities. Its substrate specificity determines the biosynthesis of branched-chain and/or straight-chain of fatty acids.</text>
</comment>
<evidence type="ECO:0000259" key="11">
    <source>
        <dbReference type="Pfam" id="PF08541"/>
    </source>
</evidence>
<keyword evidence="6 10" id="KW-0443">Lipid metabolism</keyword>
<keyword evidence="4 10" id="KW-0808">Transferase</keyword>
<feature type="domain" description="Beta-ketoacyl-[acyl-carrier-protein] synthase III N-terminal" evidence="12">
    <location>
        <begin position="108"/>
        <end position="185"/>
    </location>
</feature>
<evidence type="ECO:0000259" key="12">
    <source>
        <dbReference type="Pfam" id="PF08545"/>
    </source>
</evidence>
<evidence type="ECO:0000256" key="5">
    <source>
        <dbReference type="ARBA" id="ARBA00022832"/>
    </source>
</evidence>
<comment type="similarity">
    <text evidence="1 10">Belongs to the thiolase-like superfamily. FabH family.</text>
</comment>
<feature type="active site" evidence="10">
    <location>
        <position position="283"/>
    </location>
</feature>
<feature type="active site" evidence="10">
    <location>
        <position position="114"/>
    </location>
</feature>
<reference evidence="14" key="1">
    <citation type="journal article" date="2019" name="Int. J. Syst. Evol. Microbiol.">
        <title>The Global Catalogue of Microorganisms (GCM) 10K type strain sequencing project: providing services to taxonomists for standard genome sequencing and annotation.</title>
        <authorList>
            <consortium name="The Broad Institute Genomics Platform"/>
            <consortium name="The Broad Institute Genome Sequencing Center for Infectious Disease"/>
            <person name="Wu L."/>
            <person name="Ma J."/>
        </authorList>
    </citation>
    <scope>NUCLEOTIDE SEQUENCE [LARGE SCALE GENOMIC DNA]</scope>
    <source>
        <strain evidence="14">JCM 18019</strain>
    </source>
</reference>
<dbReference type="Pfam" id="PF08545">
    <property type="entry name" value="ACP_syn_III"/>
    <property type="match status" value="1"/>
</dbReference>
<dbReference type="PANTHER" id="PTHR34069">
    <property type="entry name" value="3-OXOACYL-[ACYL-CARRIER-PROTEIN] SYNTHASE 3"/>
    <property type="match status" value="1"/>
</dbReference>
<dbReference type="Pfam" id="PF08541">
    <property type="entry name" value="ACP_syn_III_C"/>
    <property type="match status" value="1"/>
</dbReference>
<comment type="caution">
    <text evidence="10">Lacks conserved residue(s) required for the propagation of feature annotation.</text>
</comment>
<dbReference type="Gene3D" id="3.40.47.10">
    <property type="match status" value="1"/>
</dbReference>
<evidence type="ECO:0000313" key="13">
    <source>
        <dbReference type="EMBL" id="GAA5083095.1"/>
    </source>
</evidence>
<evidence type="ECO:0000256" key="6">
    <source>
        <dbReference type="ARBA" id="ARBA00023098"/>
    </source>
</evidence>
<dbReference type="InterPro" id="IPR013751">
    <property type="entry name" value="ACP_syn_III_N"/>
</dbReference>
<comment type="subunit">
    <text evidence="10">Homodimer.</text>
</comment>
<dbReference type="NCBIfam" id="TIGR00747">
    <property type="entry name" value="fabH"/>
    <property type="match status" value="1"/>
</dbReference>
<comment type="caution">
    <text evidence="13">The sequence shown here is derived from an EMBL/GenBank/DDBJ whole genome shotgun (WGS) entry which is preliminary data.</text>
</comment>
<evidence type="ECO:0000256" key="10">
    <source>
        <dbReference type="HAMAP-Rule" id="MF_01815"/>
    </source>
</evidence>
<evidence type="ECO:0000256" key="1">
    <source>
        <dbReference type="ARBA" id="ARBA00008642"/>
    </source>
</evidence>
<evidence type="ECO:0000256" key="7">
    <source>
        <dbReference type="ARBA" id="ARBA00023160"/>
    </source>
</evidence>
<dbReference type="EC" id="2.3.1.180" evidence="10"/>
<protein>
    <recommendedName>
        <fullName evidence="10">Beta-ketoacyl-[acyl-carrier-protein] synthase III</fullName>
        <shortName evidence="10">Beta-ketoacyl-ACP synthase III</shortName>
        <shortName evidence="10">KAS III</shortName>
        <ecNumber evidence="10">2.3.1.180</ecNumber>
    </recommendedName>
    <alternativeName>
        <fullName evidence="10">3-oxoacyl-[acyl-carrier-protein] synthase 3</fullName>
    </alternativeName>
    <alternativeName>
        <fullName evidence="10">3-oxoacyl-[acyl-carrier-protein] synthase III</fullName>
    </alternativeName>
</protein>
<evidence type="ECO:0000256" key="9">
    <source>
        <dbReference type="ARBA" id="ARBA00023315"/>
    </source>
</evidence>
<keyword evidence="14" id="KW-1185">Reference proteome</keyword>
<dbReference type="PANTHER" id="PTHR34069:SF2">
    <property type="entry name" value="BETA-KETOACYL-[ACYL-CARRIER-PROTEIN] SYNTHASE III"/>
    <property type="match status" value="1"/>
</dbReference>
<organism evidence="13 14">
    <name type="scientific">Chryseobacterium ginsengisoli</name>
    <dbReference type="NCBI Taxonomy" id="363853"/>
    <lineage>
        <taxon>Bacteria</taxon>
        <taxon>Pseudomonadati</taxon>
        <taxon>Bacteroidota</taxon>
        <taxon>Flavobacteriia</taxon>
        <taxon>Flavobacteriales</taxon>
        <taxon>Weeksellaceae</taxon>
        <taxon>Chryseobacterium group</taxon>
        <taxon>Chryseobacterium</taxon>
    </lineage>
</organism>
<dbReference type="HAMAP" id="MF_01815">
    <property type="entry name" value="FabH"/>
    <property type="match status" value="1"/>
</dbReference>
<dbReference type="InterPro" id="IPR013747">
    <property type="entry name" value="ACP_syn_III_C"/>
</dbReference>
<dbReference type="Proteomes" id="UP001500353">
    <property type="component" value="Unassembled WGS sequence"/>
</dbReference>
<dbReference type="RefSeq" id="WP_345199641.1">
    <property type="nucleotide sequence ID" value="NZ_BAABHX010000001.1"/>
</dbReference>
<sequence length="326" mass="35758">MTLKKNAFIKGTGSYVPPKILKNDFFEAIGSSDEWIYKNLGIKERRIAEGEVTSDLAYKAGLEALKEANVSPKDIDLIIVATSTPDRQAPSTACFVQEKMEAYQAVAFDISAVCSGGLYGIAIGCQFIETGMYQNVLIIGADTFSTITDWERKDSVFFGDGAGAILLSATTEDKGFFDFKLHADGRGKYHFNIPAGGSEMPASEETLKQKLHYFQMNGKEVFNTATKVLPETITEILEANKLSSEDVDWVIPHQPSIRILQETARKVNIPFEKVMTNMDKYANTSGGTIPIVLDETYKSGKIQPGNILLFAAVGSGWTWGTALYKA</sequence>
<comment type="pathway">
    <text evidence="10">Lipid metabolism; fatty acid biosynthesis.</text>
</comment>
<comment type="catalytic activity">
    <reaction evidence="10">
        <text>malonyl-[ACP] + acetyl-CoA + H(+) = 3-oxobutanoyl-[ACP] + CO2 + CoA</text>
        <dbReference type="Rhea" id="RHEA:12080"/>
        <dbReference type="Rhea" id="RHEA-COMP:9623"/>
        <dbReference type="Rhea" id="RHEA-COMP:9625"/>
        <dbReference type="ChEBI" id="CHEBI:15378"/>
        <dbReference type="ChEBI" id="CHEBI:16526"/>
        <dbReference type="ChEBI" id="CHEBI:57287"/>
        <dbReference type="ChEBI" id="CHEBI:57288"/>
        <dbReference type="ChEBI" id="CHEBI:78449"/>
        <dbReference type="ChEBI" id="CHEBI:78450"/>
        <dbReference type="EC" id="2.3.1.180"/>
    </reaction>
</comment>
<dbReference type="InterPro" id="IPR004655">
    <property type="entry name" value="FabH"/>
</dbReference>
<evidence type="ECO:0000256" key="3">
    <source>
        <dbReference type="ARBA" id="ARBA00022516"/>
    </source>
</evidence>
<evidence type="ECO:0000256" key="4">
    <source>
        <dbReference type="ARBA" id="ARBA00022679"/>
    </source>
</evidence>
<keyword evidence="9 10" id="KW-0012">Acyltransferase</keyword>
<keyword evidence="8 10" id="KW-0511">Multifunctional enzyme</keyword>
<evidence type="ECO:0000256" key="8">
    <source>
        <dbReference type="ARBA" id="ARBA00023268"/>
    </source>
</evidence>
<accession>A0ABP9LSV1</accession>